<name>G0QZF9_ICHMU</name>
<keyword evidence="2" id="KW-1185">Reference proteome</keyword>
<dbReference type="Proteomes" id="UP000008983">
    <property type="component" value="Unassembled WGS sequence"/>
</dbReference>
<dbReference type="InterPro" id="IPR051037">
    <property type="entry name" value="RNAPII_TF_IWS1"/>
</dbReference>
<dbReference type="EMBL" id="GL984147">
    <property type="protein sequence ID" value="EGR29397.1"/>
    <property type="molecule type" value="Genomic_DNA"/>
</dbReference>
<accession>G0QZF9</accession>
<gene>
    <name evidence="1" type="ORF">IMG5_156390</name>
</gene>
<dbReference type="OrthoDB" id="21124at2759"/>
<dbReference type="PANTHER" id="PTHR46010:SF1">
    <property type="entry name" value="PROTEIN IWS1 HOMOLOG"/>
    <property type="match status" value="1"/>
</dbReference>
<dbReference type="InterPro" id="IPR035441">
    <property type="entry name" value="TFIIS/LEDGF_dom_sf"/>
</dbReference>
<proteinExistence type="predicted"/>
<dbReference type="GO" id="GO:0005634">
    <property type="term" value="C:nucleus"/>
    <property type="evidence" value="ECO:0007669"/>
    <property type="project" value="TreeGrafter"/>
</dbReference>
<protein>
    <submittedName>
        <fullName evidence="1">Uncharacterized protein</fullName>
    </submittedName>
</protein>
<evidence type="ECO:0000313" key="1">
    <source>
        <dbReference type="EMBL" id="EGR29397.1"/>
    </source>
</evidence>
<sequence>MAKCNQKDINSFKLSKPALEKVQNVDEILKKLCGDNIQKEFLNQNGLDFVCDWIKEIPNGPEPPVSLKLKLLQFTLDLPVKRQHLEGIKLGKVLSKMKNKLVAKQYKNGVKY</sequence>
<dbReference type="InParanoid" id="G0QZF9"/>
<dbReference type="Gene3D" id="1.20.930.10">
    <property type="entry name" value="Conserved domain common to transcription factors TFIIS, elongin A, CRSP70"/>
    <property type="match status" value="1"/>
</dbReference>
<dbReference type="PANTHER" id="PTHR46010">
    <property type="entry name" value="PROTEIN IWS1 HOMOLOG"/>
    <property type="match status" value="1"/>
</dbReference>
<dbReference type="RefSeq" id="XP_004030633.1">
    <property type="nucleotide sequence ID" value="XM_004030585.1"/>
</dbReference>
<reference evidence="1 2" key="1">
    <citation type="submission" date="2011-07" db="EMBL/GenBank/DDBJ databases">
        <authorList>
            <person name="Coyne R."/>
            <person name="Brami D."/>
            <person name="Johnson J."/>
            <person name="Hostetler J."/>
            <person name="Hannick L."/>
            <person name="Clark T."/>
            <person name="Cassidy-Hanley D."/>
            <person name="Inman J."/>
        </authorList>
    </citation>
    <scope>NUCLEOTIDE SEQUENCE [LARGE SCALE GENOMIC DNA]</scope>
    <source>
        <strain evidence="1 2">G5</strain>
    </source>
</reference>
<organism evidence="1 2">
    <name type="scientific">Ichthyophthirius multifiliis</name>
    <name type="common">White spot disease agent</name>
    <name type="synonym">Ich</name>
    <dbReference type="NCBI Taxonomy" id="5932"/>
    <lineage>
        <taxon>Eukaryota</taxon>
        <taxon>Sar</taxon>
        <taxon>Alveolata</taxon>
        <taxon>Ciliophora</taxon>
        <taxon>Intramacronucleata</taxon>
        <taxon>Oligohymenophorea</taxon>
        <taxon>Hymenostomatida</taxon>
        <taxon>Ophryoglenina</taxon>
        <taxon>Ichthyophthirius</taxon>
    </lineage>
</organism>
<dbReference type="GO" id="GO:0016973">
    <property type="term" value="P:poly(A)+ mRNA export from nucleus"/>
    <property type="evidence" value="ECO:0007669"/>
    <property type="project" value="TreeGrafter"/>
</dbReference>
<dbReference type="GeneID" id="14905499"/>
<dbReference type="AlphaFoldDB" id="G0QZF9"/>
<evidence type="ECO:0000313" key="2">
    <source>
        <dbReference type="Proteomes" id="UP000008983"/>
    </source>
</evidence>